<reference evidence="11 12" key="1">
    <citation type="journal article" date="2016" name="Nat. Commun.">
        <title>Thousands of microbial genomes shed light on interconnected biogeochemical processes in an aquifer system.</title>
        <authorList>
            <person name="Anantharaman K."/>
            <person name="Brown C.T."/>
            <person name="Hug L.A."/>
            <person name="Sharon I."/>
            <person name="Castelle C.J."/>
            <person name="Probst A.J."/>
            <person name="Thomas B.C."/>
            <person name="Singh A."/>
            <person name="Wilkins M.J."/>
            <person name="Karaoz U."/>
            <person name="Brodie E.L."/>
            <person name="Williams K.H."/>
            <person name="Hubbard S.S."/>
            <person name="Banfield J.F."/>
        </authorList>
    </citation>
    <scope>NUCLEOTIDE SEQUENCE [LARGE SCALE GENOMIC DNA]</scope>
</reference>
<dbReference type="PROSITE" id="PS01279">
    <property type="entry name" value="PCMT"/>
    <property type="match status" value="1"/>
</dbReference>
<keyword evidence="10" id="KW-0175">Coiled coil</keyword>
<sequence length="207" mass="23347">METLIQQLISEGYLKTSSIIEAFKYVDRKDFLPEEMKKHAYLNQALPIGYRQTISQPLVVAFMLELLEPKQGEKILEIGTGSGWQTALLSKLVGKEGSVTTIERIEELMRQAEKNLSTYQNENIKIIKGDGAKGYKERAPYDKIIAAATCVRVSSAWKSELKIGGYVVAPVGESIIQIEKKSAKEFKKKEYAGFRFVPLITDEKPRK</sequence>
<dbReference type="InterPro" id="IPR000682">
    <property type="entry name" value="PCMT"/>
</dbReference>
<dbReference type="NCBIfam" id="TIGR00080">
    <property type="entry name" value="pimt"/>
    <property type="match status" value="1"/>
</dbReference>
<dbReference type="STRING" id="1798471.A3A21_01700"/>
<evidence type="ECO:0000256" key="5">
    <source>
        <dbReference type="ARBA" id="ARBA00022490"/>
    </source>
</evidence>
<dbReference type="GO" id="GO:0004719">
    <property type="term" value="F:protein-L-isoaspartate (D-aspartate) O-methyltransferase activity"/>
    <property type="evidence" value="ECO:0007669"/>
    <property type="project" value="UniProtKB-UniRule"/>
</dbReference>
<keyword evidence="8" id="KW-0949">S-adenosyl-L-methionine</keyword>
<dbReference type="GO" id="GO:0032259">
    <property type="term" value="P:methylation"/>
    <property type="evidence" value="ECO:0007669"/>
    <property type="project" value="UniProtKB-KW"/>
</dbReference>
<comment type="subcellular location">
    <subcellularLocation>
        <location evidence="1">Cytoplasm</location>
    </subcellularLocation>
</comment>
<dbReference type="EMBL" id="MFKK01000034">
    <property type="protein sequence ID" value="OGG40105.1"/>
    <property type="molecule type" value="Genomic_DNA"/>
</dbReference>
<protein>
    <recommendedName>
        <fullName evidence="4 9">Protein-L-isoaspartate O-methyltransferase</fullName>
        <ecNumber evidence="3 9">2.1.1.77</ecNumber>
    </recommendedName>
</protein>
<keyword evidence="5" id="KW-0963">Cytoplasm</keyword>
<evidence type="ECO:0000256" key="10">
    <source>
        <dbReference type="SAM" id="Coils"/>
    </source>
</evidence>
<name>A0A1F6BT35_9BACT</name>
<dbReference type="Gene3D" id="3.40.50.150">
    <property type="entry name" value="Vaccinia Virus protein VP39"/>
    <property type="match status" value="1"/>
</dbReference>
<dbReference type="InterPro" id="IPR029063">
    <property type="entry name" value="SAM-dependent_MTases_sf"/>
</dbReference>
<evidence type="ECO:0000256" key="8">
    <source>
        <dbReference type="ARBA" id="ARBA00022691"/>
    </source>
</evidence>
<evidence type="ECO:0000256" key="3">
    <source>
        <dbReference type="ARBA" id="ARBA00011890"/>
    </source>
</evidence>
<keyword evidence="6 11" id="KW-0489">Methyltransferase</keyword>
<evidence type="ECO:0000313" key="11">
    <source>
        <dbReference type="EMBL" id="OGG40105.1"/>
    </source>
</evidence>
<evidence type="ECO:0000256" key="6">
    <source>
        <dbReference type="ARBA" id="ARBA00022603"/>
    </source>
</evidence>
<gene>
    <name evidence="11" type="ORF">A3A21_01700</name>
</gene>
<accession>A0A1F6BT35</accession>
<dbReference type="NCBIfam" id="NF001453">
    <property type="entry name" value="PRK00312.1"/>
    <property type="match status" value="1"/>
</dbReference>
<comment type="caution">
    <text evidence="11">The sequence shown here is derived from an EMBL/GenBank/DDBJ whole genome shotgun (WGS) entry which is preliminary data.</text>
</comment>
<feature type="coiled-coil region" evidence="10">
    <location>
        <begin position="95"/>
        <end position="122"/>
    </location>
</feature>
<dbReference type="CDD" id="cd02440">
    <property type="entry name" value="AdoMet_MTases"/>
    <property type="match status" value="1"/>
</dbReference>
<dbReference type="GO" id="GO:0030091">
    <property type="term" value="P:protein repair"/>
    <property type="evidence" value="ECO:0007669"/>
    <property type="project" value="UniProtKB-UniRule"/>
</dbReference>
<dbReference type="PANTHER" id="PTHR11579:SF0">
    <property type="entry name" value="PROTEIN-L-ISOASPARTATE(D-ASPARTATE) O-METHYLTRANSFERASE"/>
    <property type="match status" value="1"/>
</dbReference>
<evidence type="ECO:0000256" key="2">
    <source>
        <dbReference type="ARBA" id="ARBA00005369"/>
    </source>
</evidence>
<proteinExistence type="inferred from homology"/>
<dbReference type="Proteomes" id="UP000176996">
    <property type="component" value="Unassembled WGS sequence"/>
</dbReference>
<dbReference type="GO" id="GO:0005737">
    <property type="term" value="C:cytoplasm"/>
    <property type="evidence" value="ECO:0007669"/>
    <property type="project" value="UniProtKB-SubCell"/>
</dbReference>
<evidence type="ECO:0000256" key="4">
    <source>
        <dbReference type="ARBA" id="ARBA00013346"/>
    </source>
</evidence>
<dbReference type="AlphaFoldDB" id="A0A1F6BT35"/>
<dbReference type="SUPFAM" id="SSF53335">
    <property type="entry name" value="S-adenosyl-L-methionine-dependent methyltransferases"/>
    <property type="match status" value="1"/>
</dbReference>
<dbReference type="Pfam" id="PF01135">
    <property type="entry name" value="PCMT"/>
    <property type="match status" value="1"/>
</dbReference>
<evidence type="ECO:0000256" key="9">
    <source>
        <dbReference type="NCBIfam" id="TIGR00080"/>
    </source>
</evidence>
<organism evidence="11 12">
    <name type="scientific">Candidatus Jorgensenbacteria bacterium RIFCSPLOWO2_01_FULL_45_25b</name>
    <dbReference type="NCBI Taxonomy" id="1798471"/>
    <lineage>
        <taxon>Bacteria</taxon>
        <taxon>Candidatus Joergenseniibacteriota</taxon>
    </lineage>
</organism>
<keyword evidence="7 11" id="KW-0808">Transferase</keyword>
<evidence type="ECO:0000256" key="7">
    <source>
        <dbReference type="ARBA" id="ARBA00022679"/>
    </source>
</evidence>
<dbReference type="PANTHER" id="PTHR11579">
    <property type="entry name" value="PROTEIN-L-ISOASPARTATE O-METHYLTRANSFERASE"/>
    <property type="match status" value="1"/>
</dbReference>
<comment type="similarity">
    <text evidence="2">Belongs to the methyltransferase superfamily. L-isoaspartyl/D-aspartyl protein methyltransferase family.</text>
</comment>
<dbReference type="EC" id="2.1.1.77" evidence="3 9"/>
<evidence type="ECO:0000313" key="12">
    <source>
        <dbReference type="Proteomes" id="UP000176996"/>
    </source>
</evidence>
<evidence type="ECO:0000256" key="1">
    <source>
        <dbReference type="ARBA" id="ARBA00004496"/>
    </source>
</evidence>